<evidence type="ECO:0008006" key="5">
    <source>
        <dbReference type="Google" id="ProtNLM"/>
    </source>
</evidence>
<feature type="chain" id="PRO_5030777898" description="LPXTG-motif cell wall anchor domain-containing protein" evidence="2">
    <location>
        <begin position="20"/>
        <end position="67"/>
    </location>
</feature>
<name>A0A7X3MPN2_9HYPH</name>
<dbReference type="OrthoDB" id="9954511at2"/>
<feature type="signal peptide" evidence="2">
    <location>
        <begin position="1"/>
        <end position="19"/>
    </location>
</feature>
<gene>
    <name evidence="3" type="ORF">GR328_05525</name>
</gene>
<keyword evidence="4" id="KW-1185">Reference proteome</keyword>
<evidence type="ECO:0000313" key="4">
    <source>
        <dbReference type="Proteomes" id="UP000436483"/>
    </source>
</evidence>
<sequence>MQRLLSSLAFLLIATLSHAQDTAPVVPTQEAAGTTGDTILIAVIAIAFVVVAVGVFLFIRRGGRARM</sequence>
<accession>A0A7X3MPN2</accession>
<protein>
    <recommendedName>
        <fullName evidence="5">LPXTG-motif cell wall anchor domain-containing protein</fullName>
    </recommendedName>
</protein>
<keyword evidence="1" id="KW-1133">Transmembrane helix</keyword>
<evidence type="ECO:0000256" key="1">
    <source>
        <dbReference type="SAM" id="Phobius"/>
    </source>
</evidence>
<proteinExistence type="predicted"/>
<reference evidence="3 4" key="1">
    <citation type="submission" date="2019-12" db="EMBL/GenBank/DDBJ databases">
        <authorList>
            <person name="Yuan C.-G."/>
        </authorList>
    </citation>
    <scope>NUCLEOTIDE SEQUENCE [LARGE SCALE GENOMIC DNA]</scope>
    <source>
        <strain evidence="3 4">KCTC 23863</strain>
    </source>
</reference>
<keyword evidence="1" id="KW-0472">Membrane</keyword>
<evidence type="ECO:0000256" key="2">
    <source>
        <dbReference type="SAM" id="SignalP"/>
    </source>
</evidence>
<evidence type="ECO:0000313" key="3">
    <source>
        <dbReference type="EMBL" id="MXQ10916.1"/>
    </source>
</evidence>
<keyword evidence="2" id="KW-0732">Signal</keyword>
<reference evidence="3 4" key="2">
    <citation type="submission" date="2020-01" db="EMBL/GenBank/DDBJ databases">
        <title>Microvirga sp. nov., an arsenate reduction bacterium isolated from Tibet hotspring sediments.</title>
        <authorList>
            <person name="Xian W.-D."/>
            <person name="Li W.-J."/>
        </authorList>
    </citation>
    <scope>NUCLEOTIDE SEQUENCE [LARGE SCALE GENOMIC DNA]</scope>
    <source>
        <strain evidence="3 4">KCTC 23863</strain>
    </source>
</reference>
<dbReference type="EMBL" id="WURB01000003">
    <property type="protein sequence ID" value="MXQ10916.1"/>
    <property type="molecule type" value="Genomic_DNA"/>
</dbReference>
<feature type="transmembrane region" description="Helical" evidence="1">
    <location>
        <begin position="38"/>
        <end position="59"/>
    </location>
</feature>
<organism evidence="3 4">
    <name type="scientific">Microvirga makkahensis</name>
    <dbReference type="NCBI Taxonomy" id="1128670"/>
    <lineage>
        <taxon>Bacteria</taxon>
        <taxon>Pseudomonadati</taxon>
        <taxon>Pseudomonadota</taxon>
        <taxon>Alphaproteobacteria</taxon>
        <taxon>Hyphomicrobiales</taxon>
        <taxon>Methylobacteriaceae</taxon>
        <taxon>Microvirga</taxon>
    </lineage>
</organism>
<dbReference type="RefSeq" id="WP_160883522.1">
    <property type="nucleotide sequence ID" value="NZ_WURB01000003.1"/>
</dbReference>
<comment type="caution">
    <text evidence="3">The sequence shown here is derived from an EMBL/GenBank/DDBJ whole genome shotgun (WGS) entry which is preliminary data.</text>
</comment>
<dbReference type="AlphaFoldDB" id="A0A7X3MPN2"/>
<dbReference type="Proteomes" id="UP000436483">
    <property type="component" value="Unassembled WGS sequence"/>
</dbReference>
<keyword evidence="1" id="KW-0812">Transmembrane</keyword>